<feature type="transmembrane region" description="Helical" evidence="1">
    <location>
        <begin position="24"/>
        <end position="46"/>
    </location>
</feature>
<dbReference type="Proteomes" id="UP000886744">
    <property type="component" value="Unassembled WGS sequence"/>
</dbReference>
<dbReference type="EMBL" id="DVHI01000091">
    <property type="protein sequence ID" value="HIR63318.1"/>
    <property type="molecule type" value="Genomic_DNA"/>
</dbReference>
<feature type="transmembrane region" description="Helical" evidence="1">
    <location>
        <begin position="250"/>
        <end position="272"/>
    </location>
</feature>
<feature type="transmembrane region" description="Helical" evidence="1">
    <location>
        <begin position="205"/>
        <end position="230"/>
    </location>
</feature>
<keyword evidence="1" id="KW-0812">Transmembrane</keyword>
<evidence type="ECO:0000256" key="1">
    <source>
        <dbReference type="SAM" id="Phobius"/>
    </source>
</evidence>
<name>A0A9D1E2D8_9BACT</name>
<sequence length="279" mass="31531">MNATFNIRRFGLNIYKELLEKYKLILGFWAVIVLVYLMIWGLTLLIGGNLGTTGRGTLVATLLQFYCFLIPFLLYKNENRHVEGTFYGITPASTLEKTLTVFVIATLLFPALTSVLMLSLDSLLASMPTDGGFSGHIWKNIFTTSGFADNLFNIDPSLEKTFILDRLYNATPALFLNPYFGMLLSQSSLIFMAMLFRTHKIGKTLLVICGVGFLVSVGATWSIVATVKHLDEAVLNSMDAEIMANWVENFVKTVMVFTCYILPVVFWVLTYFRIRRIQY</sequence>
<gene>
    <name evidence="2" type="ORF">IAC94_07345</name>
</gene>
<evidence type="ECO:0000313" key="3">
    <source>
        <dbReference type="Proteomes" id="UP000886744"/>
    </source>
</evidence>
<feature type="transmembrane region" description="Helical" evidence="1">
    <location>
        <begin position="99"/>
        <end position="120"/>
    </location>
</feature>
<keyword evidence="1" id="KW-1133">Transmembrane helix</keyword>
<protein>
    <submittedName>
        <fullName evidence="2">Uncharacterized protein</fullName>
    </submittedName>
</protein>
<keyword evidence="1" id="KW-0472">Membrane</keyword>
<accession>A0A9D1E2D8</accession>
<dbReference type="AlphaFoldDB" id="A0A9D1E2D8"/>
<feature type="transmembrane region" description="Helical" evidence="1">
    <location>
        <begin position="176"/>
        <end position="196"/>
    </location>
</feature>
<evidence type="ECO:0000313" key="2">
    <source>
        <dbReference type="EMBL" id="HIR63318.1"/>
    </source>
</evidence>
<feature type="transmembrane region" description="Helical" evidence="1">
    <location>
        <begin position="58"/>
        <end position="75"/>
    </location>
</feature>
<reference evidence="2" key="2">
    <citation type="journal article" date="2021" name="PeerJ">
        <title>Extensive microbial diversity within the chicken gut microbiome revealed by metagenomics and culture.</title>
        <authorList>
            <person name="Gilroy R."/>
            <person name="Ravi A."/>
            <person name="Getino M."/>
            <person name="Pursley I."/>
            <person name="Horton D.L."/>
            <person name="Alikhan N.F."/>
            <person name="Baker D."/>
            <person name="Gharbi K."/>
            <person name="Hall N."/>
            <person name="Watson M."/>
            <person name="Adriaenssens E.M."/>
            <person name="Foster-Nyarko E."/>
            <person name="Jarju S."/>
            <person name="Secka A."/>
            <person name="Antonio M."/>
            <person name="Oren A."/>
            <person name="Chaudhuri R.R."/>
            <person name="La Ragione R."/>
            <person name="Hildebrand F."/>
            <person name="Pallen M.J."/>
        </authorList>
    </citation>
    <scope>NUCLEOTIDE SEQUENCE</scope>
    <source>
        <strain evidence="2">ChiHjej13B12-12457</strain>
    </source>
</reference>
<comment type="caution">
    <text evidence="2">The sequence shown here is derived from an EMBL/GenBank/DDBJ whole genome shotgun (WGS) entry which is preliminary data.</text>
</comment>
<reference evidence="2" key="1">
    <citation type="submission" date="2020-10" db="EMBL/GenBank/DDBJ databases">
        <authorList>
            <person name="Gilroy R."/>
        </authorList>
    </citation>
    <scope>NUCLEOTIDE SEQUENCE</scope>
    <source>
        <strain evidence="2">ChiHjej13B12-12457</strain>
    </source>
</reference>
<organism evidence="2 3">
    <name type="scientific">Candidatus Coprenecus avistercoris</name>
    <dbReference type="NCBI Taxonomy" id="2840730"/>
    <lineage>
        <taxon>Bacteria</taxon>
        <taxon>Pseudomonadati</taxon>
        <taxon>Bacteroidota</taxon>
        <taxon>Bacteroidia</taxon>
        <taxon>Bacteroidales</taxon>
        <taxon>Rikenellaceae</taxon>
        <taxon>Rikenellaceae incertae sedis</taxon>
        <taxon>Candidatus Coprenecus</taxon>
    </lineage>
</organism>
<proteinExistence type="predicted"/>